<dbReference type="Proteomes" id="UP001497482">
    <property type="component" value="Chromosome 7"/>
</dbReference>
<feature type="compositionally biased region" description="Low complexity" evidence="2">
    <location>
        <begin position="261"/>
        <end position="277"/>
    </location>
</feature>
<evidence type="ECO:0000313" key="4">
    <source>
        <dbReference type="EMBL" id="CAL1611335.1"/>
    </source>
</evidence>
<dbReference type="GO" id="GO:0005856">
    <property type="term" value="C:cytoskeleton"/>
    <property type="evidence" value="ECO:0007669"/>
    <property type="project" value="TreeGrafter"/>
</dbReference>
<dbReference type="GO" id="GO:0055003">
    <property type="term" value="P:cardiac myofibril assembly"/>
    <property type="evidence" value="ECO:0007669"/>
    <property type="project" value="TreeGrafter"/>
</dbReference>
<evidence type="ECO:0000313" key="5">
    <source>
        <dbReference type="Proteomes" id="UP001497482"/>
    </source>
</evidence>
<dbReference type="InterPro" id="IPR056771">
    <property type="entry name" value="FH3_FHOD1-3-like"/>
</dbReference>
<dbReference type="PANTHER" id="PTHR45920">
    <property type="entry name" value="FORMIN HOMOLOGY 2 DOMAIN CONTAINING, ISOFORM I"/>
    <property type="match status" value="1"/>
</dbReference>
<dbReference type="GO" id="GO:0030866">
    <property type="term" value="P:cortical actin cytoskeleton organization"/>
    <property type="evidence" value="ECO:0007669"/>
    <property type="project" value="TreeGrafter"/>
</dbReference>
<feature type="region of interest" description="Disordered" evidence="2">
    <location>
        <begin position="148"/>
        <end position="213"/>
    </location>
</feature>
<gene>
    <name evidence="4" type="ORF">KC01_LOCUS37772</name>
</gene>
<dbReference type="SUPFAM" id="SSF48371">
    <property type="entry name" value="ARM repeat"/>
    <property type="match status" value="1"/>
</dbReference>
<dbReference type="InterPro" id="IPR011989">
    <property type="entry name" value="ARM-like"/>
</dbReference>
<sequence length="316" mass="35530">MLYVDGMNGLICHNETVQWLYSLVGSKFRLVVKTALKLLLVFVEYTESNATLLIQAVNAVDAKRGTKFWSNIVEILDEKDGVDTELLVYAMTLINKTLAGLPDQDQYYDVVDSLEEQGLESLSQRHLSRKGTDLDLVEQFNIYETVLRHEDGDEETQVPPSGRKERRRASVGCGSSEGRGLERRRSRRHSLQSSRGHVSAPSSPSTHGTSFMSFAGPISESVAETSHANDFNTTSLTSRKPCWVERIHSSKQQPPPSPVHRLSSAADSRADRAAGGLLSSSYRQHQEALATEREKKRQEREERLLKVERDERSRCK</sequence>
<dbReference type="InterPro" id="IPR014768">
    <property type="entry name" value="GBD/FH3_dom"/>
</dbReference>
<evidence type="ECO:0000256" key="1">
    <source>
        <dbReference type="ARBA" id="ARBA00023203"/>
    </source>
</evidence>
<feature type="compositionally biased region" description="Polar residues" evidence="2">
    <location>
        <begin position="200"/>
        <end position="212"/>
    </location>
</feature>
<dbReference type="Gene3D" id="1.25.10.10">
    <property type="entry name" value="Leucine-rich Repeat Variant"/>
    <property type="match status" value="1"/>
</dbReference>
<accession>A0AAV2MDG5</accession>
<dbReference type="EMBL" id="OZ035829">
    <property type="protein sequence ID" value="CAL1611335.1"/>
    <property type="molecule type" value="Genomic_DNA"/>
</dbReference>
<evidence type="ECO:0000256" key="2">
    <source>
        <dbReference type="SAM" id="MobiDB-lite"/>
    </source>
</evidence>
<dbReference type="PANTHER" id="PTHR45920:SF3">
    <property type="entry name" value="FH1_FH2 DOMAIN-CONTAINING PROTEIN 3"/>
    <property type="match status" value="1"/>
</dbReference>
<dbReference type="GO" id="GO:0005737">
    <property type="term" value="C:cytoplasm"/>
    <property type="evidence" value="ECO:0007669"/>
    <property type="project" value="TreeGrafter"/>
</dbReference>
<organism evidence="4 5">
    <name type="scientific">Knipowitschia caucasica</name>
    <name type="common">Caucasian dwarf goby</name>
    <name type="synonym">Pomatoschistus caucasicus</name>
    <dbReference type="NCBI Taxonomy" id="637954"/>
    <lineage>
        <taxon>Eukaryota</taxon>
        <taxon>Metazoa</taxon>
        <taxon>Chordata</taxon>
        <taxon>Craniata</taxon>
        <taxon>Vertebrata</taxon>
        <taxon>Euteleostomi</taxon>
        <taxon>Actinopterygii</taxon>
        <taxon>Neopterygii</taxon>
        <taxon>Teleostei</taxon>
        <taxon>Neoteleostei</taxon>
        <taxon>Acanthomorphata</taxon>
        <taxon>Gobiaria</taxon>
        <taxon>Gobiiformes</taxon>
        <taxon>Gobioidei</taxon>
        <taxon>Gobiidae</taxon>
        <taxon>Gobiinae</taxon>
        <taxon>Knipowitschia</taxon>
    </lineage>
</organism>
<feature type="compositionally biased region" description="Basic and acidic residues" evidence="2">
    <location>
        <begin position="284"/>
        <end position="316"/>
    </location>
</feature>
<dbReference type="Pfam" id="PF24959">
    <property type="entry name" value="FH3_FHOD1-3"/>
    <property type="match status" value="1"/>
</dbReference>
<dbReference type="GO" id="GO:0045214">
    <property type="term" value="P:sarcomere organization"/>
    <property type="evidence" value="ECO:0007669"/>
    <property type="project" value="TreeGrafter"/>
</dbReference>
<feature type="region of interest" description="Disordered" evidence="2">
    <location>
        <begin position="248"/>
        <end position="316"/>
    </location>
</feature>
<keyword evidence="1" id="KW-0009">Actin-binding</keyword>
<protein>
    <recommendedName>
        <fullName evidence="3">GBD/FH3 domain-containing protein</fullName>
    </recommendedName>
</protein>
<name>A0AAV2MDG5_KNICA</name>
<dbReference type="InterPro" id="IPR016024">
    <property type="entry name" value="ARM-type_fold"/>
</dbReference>
<dbReference type="PROSITE" id="PS51232">
    <property type="entry name" value="GBD_FH3"/>
    <property type="match status" value="1"/>
</dbReference>
<keyword evidence="5" id="KW-1185">Reference proteome</keyword>
<reference evidence="4 5" key="1">
    <citation type="submission" date="2024-04" db="EMBL/GenBank/DDBJ databases">
        <authorList>
            <person name="Waldvogel A.-M."/>
            <person name="Schoenle A."/>
        </authorList>
    </citation>
    <scope>NUCLEOTIDE SEQUENCE [LARGE SCALE GENOMIC DNA]</scope>
</reference>
<dbReference type="GO" id="GO:0051015">
    <property type="term" value="F:actin filament binding"/>
    <property type="evidence" value="ECO:0007669"/>
    <property type="project" value="TreeGrafter"/>
</dbReference>
<feature type="domain" description="GBD/FH3" evidence="3">
    <location>
        <begin position="1"/>
        <end position="230"/>
    </location>
</feature>
<dbReference type="AlphaFoldDB" id="A0AAV2MDG5"/>
<proteinExistence type="predicted"/>
<evidence type="ECO:0000259" key="3">
    <source>
        <dbReference type="PROSITE" id="PS51232"/>
    </source>
</evidence>